<dbReference type="InterPro" id="IPR046582">
    <property type="entry name" value="DUF6630"/>
</dbReference>
<dbReference type="EMBL" id="JAJNOC010000007">
    <property type="protein sequence ID" value="MCD2518426.1"/>
    <property type="molecule type" value="Genomic_DNA"/>
</dbReference>
<evidence type="ECO:0000313" key="2">
    <source>
        <dbReference type="EMBL" id="MCD2518426.1"/>
    </source>
</evidence>
<reference evidence="2" key="1">
    <citation type="submission" date="2021-11" db="EMBL/GenBank/DDBJ databases">
        <title>The complete genome of Massilia sp sp. G4R7.</title>
        <authorList>
            <person name="Liu L."/>
            <person name="Yue J."/>
            <person name="Yuan J."/>
            <person name="Yang F."/>
            <person name="Li L."/>
        </authorList>
    </citation>
    <scope>NUCLEOTIDE SEQUENCE</scope>
    <source>
        <strain evidence="2">G4R7</strain>
    </source>
</reference>
<organism evidence="2 3">
    <name type="scientific">Massilia phyllostachyos</name>
    <dbReference type="NCBI Taxonomy" id="2898585"/>
    <lineage>
        <taxon>Bacteria</taxon>
        <taxon>Pseudomonadati</taxon>
        <taxon>Pseudomonadota</taxon>
        <taxon>Betaproteobacteria</taxon>
        <taxon>Burkholderiales</taxon>
        <taxon>Oxalobacteraceae</taxon>
        <taxon>Telluria group</taxon>
        <taxon>Massilia</taxon>
    </lineage>
</organism>
<dbReference type="RefSeq" id="WP_231059713.1">
    <property type="nucleotide sequence ID" value="NZ_JAJNOC010000007.1"/>
</dbReference>
<comment type="caution">
    <text evidence="2">The sequence shown here is derived from an EMBL/GenBank/DDBJ whole genome shotgun (WGS) entry which is preliminary data.</text>
</comment>
<dbReference type="Pfam" id="PF20335">
    <property type="entry name" value="DUF6630"/>
    <property type="match status" value="1"/>
</dbReference>
<evidence type="ECO:0000259" key="1">
    <source>
        <dbReference type="Pfam" id="PF20335"/>
    </source>
</evidence>
<accession>A0ABS8Q9J2</accession>
<name>A0ABS8Q9J2_9BURK</name>
<feature type="domain" description="DUF6630" evidence="1">
    <location>
        <begin position="125"/>
        <end position="249"/>
    </location>
</feature>
<proteinExistence type="predicted"/>
<evidence type="ECO:0000313" key="3">
    <source>
        <dbReference type="Proteomes" id="UP001179361"/>
    </source>
</evidence>
<gene>
    <name evidence="2" type="ORF">LQ564_19170</name>
</gene>
<sequence length="258" mass="28762">MEDARHPFHDDAVYLIDTARSSAQQPVTCYDEIDRVVHTFEDGVLEIGTDYTDYRSYHLALAGDALRVVLRIPDGERSDEYALDEDDEEDLSQRLARVARPMRLAERLERIDVAALWDETMAALFRHDPVDAAPQDAFAREDLAGAIHAVLAQSSRLAGWEWKTFGEEGVAEVNALLGAALPYASAEESRRVFRSDDFSGAVLAWFDRRLAPLGWTLAAISPFDEYQSFALLRRENAGEVRSLFEQLGVQSMAAAPAA</sequence>
<dbReference type="Proteomes" id="UP001179361">
    <property type="component" value="Unassembled WGS sequence"/>
</dbReference>
<keyword evidence="3" id="KW-1185">Reference proteome</keyword>
<protein>
    <recommendedName>
        <fullName evidence="1">DUF6630 domain-containing protein</fullName>
    </recommendedName>
</protein>